<sequence length="161" mass="17770">MNTYAVAWGQPCRAIIAKHGNPPDEPSEANCHVCQVEMRWGCHRLAVRVAPRPSGRLSRYNGEPTLNASGPHGPRGQLDGRHPPPRSRTCPAVSWASERAAIRFLRRRRAGRLPTNAAEPFSGLGHRLSRPRGIRARRHVIAAFDDDDGALVLPAAQQSRR</sequence>
<organism evidence="1 2">
    <name type="scientific">Purpureocillium lilacinum</name>
    <name type="common">Paecilomyces lilacinus</name>
    <dbReference type="NCBI Taxonomy" id="33203"/>
    <lineage>
        <taxon>Eukaryota</taxon>
        <taxon>Fungi</taxon>
        <taxon>Dikarya</taxon>
        <taxon>Ascomycota</taxon>
        <taxon>Pezizomycotina</taxon>
        <taxon>Sordariomycetes</taxon>
        <taxon>Hypocreomycetidae</taxon>
        <taxon>Hypocreales</taxon>
        <taxon>Ophiocordycipitaceae</taxon>
        <taxon>Purpureocillium</taxon>
    </lineage>
</organism>
<evidence type="ECO:0000313" key="1">
    <source>
        <dbReference type="EMBL" id="KAL3952966.1"/>
    </source>
</evidence>
<dbReference type="EMBL" id="JBGNUJ010000012">
    <property type="protein sequence ID" value="KAL3952966.1"/>
    <property type="molecule type" value="Genomic_DNA"/>
</dbReference>
<proteinExistence type="predicted"/>
<dbReference type="Proteomes" id="UP001638806">
    <property type="component" value="Unassembled WGS sequence"/>
</dbReference>
<protein>
    <submittedName>
        <fullName evidence="1">Uncharacterized protein</fullName>
    </submittedName>
</protein>
<comment type="caution">
    <text evidence="1">The sequence shown here is derived from an EMBL/GenBank/DDBJ whole genome shotgun (WGS) entry which is preliminary data.</text>
</comment>
<accession>A0ACC4D9C6</accession>
<evidence type="ECO:0000313" key="2">
    <source>
        <dbReference type="Proteomes" id="UP001638806"/>
    </source>
</evidence>
<reference evidence="1" key="1">
    <citation type="submission" date="2024-12" db="EMBL/GenBank/DDBJ databases">
        <title>Comparative genomics and development of molecular markers within Purpureocillium lilacinum and among Purpureocillium species.</title>
        <authorList>
            <person name="Yeh Z.-Y."/>
            <person name="Ni N.-T."/>
            <person name="Lo P.-H."/>
            <person name="Mushyakhwo K."/>
            <person name="Lin C.-F."/>
            <person name="Nai Y.-S."/>
        </authorList>
    </citation>
    <scope>NUCLEOTIDE SEQUENCE</scope>
    <source>
        <strain evidence="1">NCHU-NPUST-175</strain>
    </source>
</reference>
<name>A0ACC4D9C6_PURLI</name>
<gene>
    <name evidence="1" type="ORF">ACCO45_012909</name>
</gene>
<keyword evidence="2" id="KW-1185">Reference proteome</keyword>